<dbReference type="GO" id="GO:0030140">
    <property type="term" value="C:trans-Golgi network transport vesicle"/>
    <property type="evidence" value="ECO:0007669"/>
    <property type="project" value="TreeGrafter"/>
</dbReference>
<dbReference type="Proteomes" id="UP001177023">
    <property type="component" value="Unassembled WGS sequence"/>
</dbReference>
<dbReference type="PANTHER" id="PTHR16528:SF2">
    <property type="entry name" value="GOLGI-ASSOCIATED PDZ AND COILED-COIL MOTIF-CONTAINING PROTEIN"/>
    <property type="match status" value="1"/>
</dbReference>
<feature type="region of interest" description="Disordered" evidence="1">
    <location>
        <begin position="245"/>
        <end position="274"/>
    </location>
</feature>
<dbReference type="GO" id="GO:0044325">
    <property type="term" value="F:transmembrane transporter binding"/>
    <property type="evidence" value="ECO:0007669"/>
    <property type="project" value="TreeGrafter"/>
</dbReference>
<accession>A0AA36CZ01</accession>
<feature type="domain" description="PDZ" evidence="2">
    <location>
        <begin position="170"/>
        <end position="213"/>
    </location>
</feature>
<dbReference type="PANTHER" id="PTHR16528">
    <property type="entry name" value="GOLGI-ASSOCIATED PDZ AND COILED-COIL MOTIF-CONTAINING"/>
    <property type="match status" value="1"/>
</dbReference>
<dbReference type="InterPro" id="IPR036034">
    <property type="entry name" value="PDZ_sf"/>
</dbReference>
<dbReference type="AlphaFoldDB" id="A0AA36CZ01"/>
<feature type="non-terminal residue" evidence="3">
    <location>
        <position position="274"/>
    </location>
</feature>
<comment type="caution">
    <text evidence="3">The sequence shown here is derived from an EMBL/GenBank/DDBJ whole genome shotgun (WGS) entry which is preliminary data.</text>
</comment>
<evidence type="ECO:0000259" key="2">
    <source>
        <dbReference type="PROSITE" id="PS50106"/>
    </source>
</evidence>
<dbReference type="GO" id="GO:0005794">
    <property type="term" value="C:Golgi apparatus"/>
    <property type="evidence" value="ECO:0007669"/>
    <property type="project" value="InterPro"/>
</dbReference>
<dbReference type="InterPro" id="IPR038879">
    <property type="entry name" value="GOPC"/>
</dbReference>
<evidence type="ECO:0000256" key="1">
    <source>
        <dbReference type="SAM" id="MobiDB-lite"/>
    </source>
</evidence>
<dbReference type="GO" id="GO:0016020">
    <property type="term" value="C:membrane"/>
    <property type="evidence" value="ECO:0007669"/>
    <property type="project" value="TreeGrafter"/>
</dbReference>
<dbReference type="Gene3D" id="2.30.42.10">
    <property type="match status" value="1"/>
</dbReference>
<gene>
    <name evidence="3" type="ORF">MSPICULIGERA_LOCUS15953</name>
</gene>
<dbReference type="GO" id="GO:2000009">
    <property type="term" value="P:negative regulation of protein localization to cell surface"/>
    <property type="evidence" value="ECO:0007669"/>
    <property type="project" value="TreeGrafter"/>
</dbReference>
<dbReference type="SUPFAM" id="SSF50156">
    <property type="entry name" value="PDZ domain-like"/>
    <property type="match status" value="1"/>
</dbReference>
<evidence type="ECO:0000313" key="3">
    <source>
        <dbReference type="EMBL" id="CAJ0577685.1"/>
    </source>
</evidence>
<keyword evidence="4" id="KW-1185">Reference proteome</keyword>
<name>A0AA36CZ01_9BILA</name>
<protein>
    <recommendedName>
        <fullName evidence="2">PDZ domain-containing protein</fullName>
    </recommendedName>
</protein>
<sequence length="274" mass="30046">MGTQLDYRQRLNFVPDIVKMSDAAVQSSPIPGVLGQAWIDQVEKEFDKAFVSLDILLGEVDSDQVEITYEGRQKMTALSSCFAQLLHKTQTLHHALSRVQNESNNLRDDLVSARTVSAERHKESQQLLVQVHSLQCELHSKTAPHESDMIKKKLDLEINAFRDEVIPSCGNVFVGDAILSVNGIDLRTVKHQEAVEILSTQQGDLELELVFVSPDEDSDDDGTVMIEDADGTLFNMYNNNNLNSVATGSTGAASSEPQSSSRSSTSSRPNSGGL</sequence>
<dbReference type="EMBL" id="CATQJA010002651">
    <property type="protein sequence ID" value="CAJ0577685.1"/>
    <property type="molecule type" value="Genomic_DNA"/>
</dbReference>
<organism evidence="3 4">
    <name type="scientific">Mesorhabditis spiculigera</name>
    <dbReference type="NCBI Taxonomy" id="96644"/>
    <lineage>
        <taxon>Eukaryota</taxon>
        <taxon>Metazoa</taxon>
        <taxon>Ecdysozoa</taxon>
        <taxon>Nematoda</taxon>
        <taxon>Chromadorea</taxon>
        <taxon>Rhabditida</taxon>
        <taxon>Rhabditina</taxon>
        <taxon>Rhabditomorpha</taxon>
        <taxon>Rhabditoidea</taxon>
        <taxon>Rhabditidae</taxon>
        <taxon>Mesorhabditinae</taxon>
        <taxon>Mesorhabditis</taxon>
    </lineage>
</organism>
<dbReference type="PROSITE" id="PS50106">
    <property type="entry name" value="PDZ"/>
    <property type="match status" value="1"/>
</dbReference>
<proteinExistence type="predicted"/>
<dbReference type="InterPro" id="IPR001478">
    <property type="entry name" value="PDZ"/>
</dbReference>
<reference evidence="3" key="1">
    <citation type="submission" date="2023-06" db="EMBL/GenBank/DDBJ databases">
        <authorList>
            <person name="Delattre M."/>
        </authorList>
    </citation>
    <scope>NUCLEOTIDE SEQUENCE</scope>
    <source>
        <strain evidence="3">AF72</strain>
    </source>
</reference>
<evidence type="ECO:0000313" key="4">
    <source>
        <dbReference type="Proteomes" id="UP001177023"/>
    </source>
</evidence>